<evidence type="ECO:0000313" key="2">
    <source>
        <dbReference type="Proteomes" id="UP000026961"/>
    </source>
</evidence>
<proteinExistence type="predicted"/>
<dbReference type="Gramene" id="OGLUM11G15470.1">
    <property type="protein sequence ID" value="OGLUM11G15470.1"/>
    <property type="gene ID" value="OGLUM11G15470"/>
</dbReference>
<name>A0A0E0BJV6_9ORYZ</name>
<organism evidence="1">
    <name type="scientific">Oryza glumipatula</name>
    <dbReference type="NCBI Taxonomy" id="40148"/>
    <lineage>
        <taxon>Eukaryota</taxon>
        <taxon>Viridiplantae</taxon>
        <taxon>Streptophyta</taxon>
        <taxon>Embryophyta</taxon>
        <taxon>Tracheophyta</taxon>
        <taxon>Spermatophyta</taxon>
        <taxon>Magnoliopsida</taxon>
        <taxon>Liliopsida</taxon>
        <taxon>Poales</taxon>
        <taxon>Poaceae</taxon>
        <taxon>BOP clade</taxon>
        <taxon>Oryzoideae</taxon>
        <taxon>Oryzeae</taxon>
        <taxon>Oryzinae</taxon>
        <taxon>Oryza</taxon>
    </lineage>
</organism>
<protein>
    <submittedName>
        <fullName evidence="1">Uncharacterized protein</fullName>
    </submittedName>
</protein>
<sequence length="151" mass="16918">MAEVSCFDWPTALLGPWLLVYGRCGTPVLARRLTERIARRGFGTTLRKSTTSSQREDSDLTPDAATFRSMRHPLLLRRGTVDGDLILYQLACFRMAAAAAERIWLFGSPHPASTTLRYPSSVREQRGFSLKQITFFGMCSVELNLPCFPSV</sequence>
<dbReference type="Proteomes" id="UP000026961">
    <property type="component" value="Chromosome 11"/>
</dbReference>
<dbReference type="AlphaFoldDB" id="A0A0E0BJV6"/>
<dbReference type="HOGENOM" id="CLU_1734321_0_0_1"/>
<accession>A0A0E0BJV6</accession>
<reference evidence="1" key="2">
    <citation type="submission" date="2018-05" db="EMBL/GenBank/DDBJ databases">
        <title>OgluRS3 (Oryza glumaepatula Reference Sequence Version 3).</title>
        <authorList>
            <person name="Zhang J."/>
            <person name="Kudrna D."/>
            <person name="Lee S."/>
            <person name="Talag J."/>
            <person name="Welchert J."/>
            <person name="Wing R.A."/>
        </authorList>
    </citation>
    <scope>NUCLEOTIDE SEQUENCE [LARGE SCALE GENOMIC DNA]</scope>
</reference>
<dbReference type="EnsemblPlants" id="OGLUM11G15470.1">
    <property type="protein sequence ID" value="OGLUM11G15470.1"/>
    <property type="gene ID" value="OGLUM11G15470"/>
</dbReference>
<evidence type="ECO:0000313" key="1">
    <source>
        <dbReference type="EnsemblPlants" id="OGLUM11G15470.1"/>
    </source>
</evidence>
<reference evidence="1" key="1">
    <citation type="submission" date="2015-04" db="UniProtKB">
        <authorList>
            <consortium name="EnsemblPlants"/>
        </authorList>
    </citation>
    <scope>IDENTIFICATION</scope>
</reference>
<keyword evidence="2" id="KW-1185">Reference proteome</keyword>